<dbReference type="PANTHER" id="PTHR46836:SF7">
    <property type="entry name" value="PHOSPHATIDYLINOSITOL N-ACETYGLUCOSAMINLYTRANSFERASE SUBUNIT P-LIKE PROTEIN"/>
    <property type="match status" value="1"/>
</dbReference>
<accession>A0AAN8TGS5</accession>
<evidence type="ECO:0000313" key="2">
    <source>
        <dbReference type="EMBL" id="KAK6786379.1"/>
    </source>
</evidence>
<keyword evidence="3" id="KW-1185">Reference proteome</keyword>
<sequence length="230" mass="26524">MGLEELPHKLPLLDNKKRRVFSENYFQKTASIGLREKSPILVGRSTRINTPKYQKVVKESWNKTHETRALSTTVDPNFHHNLRETNQTSPSSVLEQPFKEEKLCASKLNYKHADLCGAAMQLEHLASNSEETYSEGSEMAVSNEVSLTVLDYNIWNSSLCSVNSSVFGMLEKKYGKQESWPKLDRKLLFDIINSGLSEIMHSFMDIYMTKRSLKRRYHFTLGKNEVEEEL</sequence>
<reference evidence="2 3" key="1">
    <citation type="submission" date="2024-02" db="EMBL/GenBank/DDBJ databases">
        <title>de novo genome assembly of Solanum bulbocastanum strain 11H21.</title>
        <authorList>
            <person name="Hosaka A.J."/>
        </authorList>
    </citation>
    <scope>NUCLEOTIDE SEQUENCE [LARGE SCALE GENOMIC DNA]</scope>
    <source>
        <tissue evidence="2">Young leaves</tissue>
    </source>
</reference>
<proteinExistence type="predicted"/>
<organism evidence="2 3">
    <name type="scientific">Solanum bulbocastanum</name>
    <name type="common">Wild potato</name>
    <dbReference type="NCBI Taxonomy" id="147425"/>
    <lineage>
        <taxon>Eukaryota</taxon>
        <taxon>Viridiplantae</taxon>
        <taxon>Streptophyta</taxon>
        <taxon>Embryophyta</taxon>
        <taxon>Tracheophyta</taxon>
        <taxon>Spermatophyta</taxon>
        <taxon>Magnoliopsida</taxon>
        <taxon>eudicotyledons</taxon>
        <taxon>Gunneridae</taxon>
        <taxon>Pentapetalae</taxon>
        <taxon>asterids</taxon>
        <taxon>lamiids</taxon>
        <taxon>Solanales</taxon>
        <taxon>Solanaceae</taxon>
        <taxon>Solanoideae</taxon>
        <taxon>Solaneae</taxon>
        <taxon>Solanum</taxon>
    </lineage>
</organism>
<dbReference type="Pfam" id="PF14309">
    <property type="entry name" value="DUF4378"/>
    <property type="match status" value="1"/>
</dbReference>
<gene>
    <name evidence="2" type="ORF">RDI58_014904</name>
</gene>
<name>A0AAN8TGS5_SOLBU</name>
<evidence type="ECO:0000259" key="1">
    <source>
        <dbReference type="Pfam" id="PF14309"/>
    </source>
</evidence>
<dbReference type="InterPro" id="IPR025486">
    <property type="entry name" value="DUF4378"/>
</dbReference>
<evidence type="ECO:0000313" key="3">
    <source>
        <dbReference type="Proteomes" id="UP001371456"/>
    </source>
</evidence>
<comment type="caution">
    <text evidence="2">The sequence shown here is derived from an EMBL/GenBank/DDBJ whole genome shotgun (WGS) entry which is preliminary data.</text>
</comment>
<dbReference type="AlphaFoldDB" id="A0AAN8TGS5"/>
<dbReference type="PANTHER" id="PTHR46836">
    <property type="entry name" value="AFADIN"/>
    <property type="match status" value="1"/>
</dbReference>
<dbReference type="EMBL" id="JBANQN010000006">
    <property type="protein sequence ID" value="KAK6786379.1"/>
    <property type="molecule type" value="Genomic_DNA"/>
</dbReference>
<feature type="domain" description="DUF4378" evidence="1">
    <location>
        <begin position="152"/>
        <end position="230"/>
    </location>
</feature>
<protein>
    <recommendedName>
        <fullName evidence="1">DUF4378 domain-containing protein</fullName>
    </recommendedName>
</protein>
<dbReference type="Proteomes" id="UP001371456">
    <property type="component" value="Unassembled WGS sequence"/>
</dbReference>